<keyword evidence="2" id="KW-1185">Reference proteome</keyword>
<dbReference type="AlphaFoldDB" id="A0A8J2NMH7"/>
<dbReference type="EMBL" id="CAJVCH010054185">
    <property type="protein sequence ID" value="CAG7718546.1"/>
    <property type="molecule type" value="Genomic_DNA"/>
</dbReference>
<reference evidence="1" key="1">
    <citation type="submission" date="2021-06" db="EMBL/GenBank/DDBJ databases">
        <authorList>
            <person name="Hodson N. C."/>
            <person name="Mongue J. A."/>
            <person name="Jaron S. K."/>
        </authorList>
    </citation>
    <scope>NUCLEOTIDE SEQUENCE</scope>
</reference>
<accession>A0A8J2NMH7</accession>
<protein>
    <submittedName>
        <fullName evidence="1">Uncharacterized protein</fullName>
    </submittedName>
</protein>
<evidence type="ECO:0000313" key="2">
    <source>
        <dbReference type="Proteomes" id="UP000708208"/>
    </source>
</evidence>
<dbReference type="Proteomes" id="UP000708208">
    <property type="component" value="Unassembled WGS sequence"/>
</dbReference>
<feature type="non-terminal residue" evidence="1">
    <location>
        <position position="1"/>
    </location>
</feature>
<organism evidence="1 2">
    <name type="scientific">Allacma fusca</name>
    <dbReference type="NCBI Taxonomy" id="39272"/>
    <lineage>
        <taxon>Eukaryota</taxon>
        <taxon>Metazoa</taxon>
        <taxon>Ecdysozoa</taxon>
        <taxon>Arthropoda</taxon>
        <taxon>Hexapoda</taxon>
        <taxon>Collembola</taxon>
        <taxon>Symphypleona</taxon>
        <taxon>Sminthuridae</taxon>
        <taxon>Allacma</taxon>
    </lineage>
</organism>
<comment type="caution">
    <text evidence="1">The sequence shown here is derived from an EMBL/GenBank/DDBJ whole genome shotgun (WGS) entry which is preliminary data.</text>
</comment>
<name>A0A8J2NMH7_9HEXA</name>
<evidence type="ECO:0000313" key="1">
    <source>
        <dbReference type="EMBL" id="CAG7718546.1"/>
    </source>
</evidence>
<proteinExistence type="predicted"/>
<gene>
    <name evidence="1" type="ORF">AFUS01_LOCUS7930</name>
</gene>
<sequence length="25" mass="3072">SCQFNRRIPWKKLCMQGWETQSWAS</sequence>